<dbReference type="PANTHER" id="PTHR32195">
    <property type="entry name" value="OS07G0662800 PROTEIN"/>
    <property type="match status" value="1"/>
</dbReference>
<dbReference type="InterPro" id="IPR018227">
    <property type="entry name" value="Amino_acid_transport_2"/>
</dbReference>
<feature type="transmembrane region" description="Helical" evidence="8">
    <location>
        <begin position="275"/>
        <end position="296"/>
    </location>
</feature>
<evidence type="ECO:0000256" key="7">
    <source>
        <dbReference type="ARBA" id="ARBA00023136"/>
    </source>
</evidence>
<evidence type="ECO:0000256" key="1">
    <source>
        <dbReference type="ARBA" id="ARBA00004429"/>
    </source>
</evidence>
<dbReference type="GO" id="GO:0003333">
    <property type="term" value="P:amino acid transmembrane transport"/>
    <property type="evidence" value="ECO:0007669"/>
    <property type="project" value="InterPro"/>
</dbReference>
<keyword evidence="10" id="KW-1185">Reference proteome</keyword>
<feature type="transmembrane region" description="Helical" evidence="8">
    <location>
        <begin position="239"/>
        <end position="263"/>
    </location>
</feature>
<evidence type="ECO:0000313" key="9">
    <source>
        <dbReference type="EMBL" id="PON50924.1"/>
    </source>
</evidence>
<protein>
    <submittedName>
        <fullName evidence="9">Tryptophan/tyrosine permease</fullName>
    </submittedName>
</protein>
<feature type="transmembrane region" description="Helical" evidence="8">
    <location>
        <begin position="87"/>
        <end position="106"/>
    </location>
</feature>
<dbReference type="InParanoid" id="A0A2P5BQC0"/>
<evidence type="ECO:0000313" key="10">
    <source>
        <dbReference type="Proteomes" id="UP000237000"/>
    </source>
</evidence>
<feature type="transmembrane region" description="Helical" evidence="8">
    <location>
        <begin position="442"/>
        <end position="462"/>
    </location>
</feature>
<name>A0A2P5BQC0_TREOI</name>
<dbReference type="AlphaFoldDB" id="A0A2P5BQC0"/>
<evidence type="ECO:0000256" key="6">
    <source>
        <dbReference type="ARBA" id="ARBA00022989"/>
    </source>
</evidence>
<dbReference type="PANTHER" id="PTHR32195:SF24">
    <property type="entry name" value="TRYPTOPHAN OR TYROSINE TRANSPORTER PROTEIN"/>
    <property type="match status" value="1"/>
</dbReference>
<keyword evidence="6 8" id="KW-1133">Transmembrane helix</keyword>
<feature type="transmembrane region" description="Helical" evidence="8">
    <location>
        <begin position="118"/>
        <end position="137"/>
    </location>
</feature>
<accession>A0A2P5BQC0</accession>
<dbReference type="Gene3D" id="1.20.1740.10">
    <property type="entry name" value="Amino acid/polyamine transporter I"/>
    <property type="match status" value="1"/>
</dbReference>
<keyword evidence="3" id="KW-1003">Cell membrane</keyword>
<dbReference type="Pfam" id="PF03222">
    <property type="entry name" value="Trp_Tyr_perm"/>
    <property type="match status" value="1"/>
</dbReference>
<dbReference type="GO" id="GO:0005886">
    <property type="term" value="C:plasma membrane"/>
    <property type="evidence" value="ECO:0007669"/>
    <property type="project" value="UniProtKB-SubCell"/>
</dbReference>
<feature type="transmembrane region" description="Helical" evidence="8">
    <location>
        <begin position="351"/>
        <end position="374"/>
    </location>
</feature>
<reference evidence="10" key="1">
    <citation type="submission" date="2016-06" db="EMBL/GenBank/DDBJ databases">
        <title>Parallel loss of symbiosis genes in relatives of nitrogen-fixing non-legume Parasponia.</title>
        <authorList>
            <person name="Van Velzen R."/>
            <person name="Holmer R."/>
            <person name="Bu F."/>
            <person name="Rutten L."/>
            <person name="Van Zeijl A."/>
            <person name="Liu W."/>
            <person name="Santuari L."/>
            <person name="Cao Q."/>
            <person name="Sharma T."/>
            <person name="Shen D."/>
            <person name="Roswanjaya Y."/>
            <person name="Wardhani T."/>
            <person name="Kalhor M.S."/>
            <person name="Jansen J."/>
            <person name="Van den Hoogen J."/>
            <person name="Gungor B."/>
            <person name="Hartog M."/>
            <person name="Hontelez J."/>
            <person name="Verver J."/>
            <person name="Yang W.-C."/>
            <person name="Schijlen E."/>
            <person name="Repin R."/>
            <person name="Schilthuizen M."/>
            <person name="Schranz E."/>
            <person name="Heidstra R."/>
            <person name="Miyata K."/>
            <person name="Fedorova E."/>
            <person name="Kohlen W."/>
            <person name="Bisseling T."/>
            <person name="Smit S."/>
            <person name="Geurts R."/>
        </authorList>
    </citation>
    <scope>NUCLEOTIDE SEQUENCE [LARGE SCALE GENOMIC DNA]</scope>
    <source>
        <strain evidence="10">cv. RG33-2</strain>
    </source>
</reference>
<comment type="subcellular location">
    <subcellularLocation>
        <location evidence="1">Cell inner membrane</location>
        <topology evidence="1">Multi-pass membrane protein</topology>
    </subcellularLocation>
</comment>
<dbReference type="Proteomes" id="UP000237000">
    <property type="component" value="Unassembled WGS sequence"/>
</dbReference>
<keyword evidence="7 8" id="KW-0472">Membrane</keyword>
<evidence type="ECO:0000256" key="8">
    <source>
        <dbReference type="SAM" id="Phobius"/>
    </source>
</evidence>
<gene>
    <name evidence="9" type="ORF">TorRG33x02_312670</name>
</gene>
<sequence>MDSHILTSSSAPLQPNWQRYASITNPTLVHKRSTINSIKFRSIKYHSCYRLHQQQQKNKLLVTKASTEKAKSGVVPVEVADEKKGTIAGAVALIIGTSIGSGILALPQKASPAGLVPSSVSILVCWAFLLIEALLLVEINVGLRRKKEQKEEEKASELEVISLRTMAQETLGDWGGTLATVTYVFLGYTSMVAYSSKSGEILFHLIKLPAPISGFLFTLLFTMLISIGGTRATDQVNQLLTVFMIGLLVVIEVLAVAFGGWLGLGGSGDWGKVPASLPVIIFSLVYHDLTPVLCAYLGSDLARVRISVFLGSLVPLIALLVWDAIALALSASTDQIVDPVELLTSVRWSGVSYMVEAFSLLAIGTSLIGTLLGFSEFFKEQLAKISWNSASTPMLQRRNMLSGVKKWWGKHTIGFTAMTMVIAPTLFVSSTVPDAFSAATDIAGGYCMTMLYGVLPPAMAWAMHNREQEKSERKALTKARPLLIGVGLFACGIVAEQILQDILILYS</sequence>
<keyword evidence="2" id="KW-0813">Transport</keyword>
<evidence type="ECO:0000256" key="3">
    <source>
        <dbReference type="ARBA" id="ARBA00022475"/>
    </source>
</evidence>
<comment type="caution">
    <text evidence="9">The sequence shown here is derived from an EMBL/GenBank/DDBJ whole genome shotgun (WGS) entry which is preliminary data.</text>
</comment>
<evidence type="ECO:0000256" key="4">
    <source>
        <dbReference type="ARBA" id="ARBA00022519"/>
    </source>
</evidence>
<keyword evidence="4" id="KW-0997">Cell inner membrane</keyword>
<evidence type="ECO:0000256" key="2">
    <source>
        <dbReference type="ARBA" id="ARBA00022448"/>
    </source>
</evidence>
<feature type="transmembrane region" description="Helical" evidence="8">
    <location>
        <begin position="407"/>
        <end position="430"/>
    </location>
</feature>
<feature type="transmembrane region" description="Helical" evidence="8">
    <location>
        <begin position="208"/>
        <end position="227"/>
    </location>
</feature>
<keyword evidence="5 8" id="KW-0812">Transmembrane</keyword>
<dbReference type="EMBL" id="JXTC01000480">
    <property type="protein sequence ID" value="PON50924.1"/>
    <property type="molecule type" value="Genomic_DNA"/>
</dbReference>
<feature type="transmembrane region" description="Helical" evidence="8">
    <location>
        <begin position="482"/>
        <end position="506"/>
    </location>
</feature>
<feature type="transmembrane region" description="Helical" evidence="8">
    <location>
        <begin position="308"/>
        <end position="331"/>
    </location>
</feature>
<proteinExistence type="predicted"/>
<feature type="transmembrane region" description="Helical" evidence="8">
    <location>
        <begin position="174"/>
        <end position="196"/>
    </location>
</feature>
<dbReference type="OrthoDB" id="2014999at2759"/>
<organism evidence="9 10">
    <name type="scientific">Trema orientale</name>
    <name type="common">Charcoal tree</name>
    <name type="synonym">Celtis orientalis</name>
    <dbReference type="NCBI Taxonomy" id="63057"/>
    <lineage>
        <taxon>Eukaryota</taxon>
        <taxon>Viridiplantae</taxon>
        <taxon>Streptophyta</taxon>
        <taxon>Embryophyta</taxon>
        <taxon>Tracheophyta</taxon>
        <taxon>Spermatophyta</taxon>
        <taxon>Magnoliopsida</taxon>
        <taxon>eudicotyledons</taxon>
        <taxon>Gunneridae</taxon>
        <taxon>Pentapetalae</taxon>
        <taxon>rosids</taxon>
        <taxon>fabids</taxon>
        <taxon>Rosales</taxon>
        <taxon>Cannabaceae</taxon>
        <taxon>Trema</taxon>
    </lineage>
</organism>
<evidence type="ECO:0000256" key="5">
    <source>
        <dbReference type="ARBA" id="ARBA00022692"/>
    </source>
</evidence>